<protein>
    <submittedName>
        <fullName evidence="2">Uncharacterized protein</fullName>
    </submittedName>
</protein>
<reference evidence="2" key="2">
    <citation type="submission" date="2017-02" db="UniProtKB">
        <authorList>
            <consortium name="WormBaseParasite"/>
        </authorList>
    </citation>
    <scope>IDENTIFICATION</scope>
</reference>
<dbReference type="AlphaFoldDB" id="A0A0K0CSQ1"/>
<dbReference type="WBParaSite" id="ACAC_0000001901-mRNA-1">
    <property type="protein sequence ID" value="ACAC_0000001901-mRNA-1"/>
    <property type="gene ID" value="ACAC_0000001901"/>
</dbReference>
<evidence type="ECO:0000313" key="2">
    <source>
        <dbReference type="WBParaSite" id="ACAC_0000001901-mRNA-1"/>
    </source>
</evidence>
<dbReference type="Proteomes" id="UP000035642">
    <property type="component" value="Unassembled WGS sequence"/>
</dbReference>
<evidence type="ECO:0000313" key="1">
    <source>
        <dbReference type="Proteomes" id="UP000035642"/>
    </source>
</evidence>
<reference evidence="1" key="1">
    <citation type="submission" date="2012-09" db="EMBL/GenBank/DDBJ databases">
        <authorList>
            <person name="Martin A.A."/>
        </authorList>
    </citation>
    <scope>NUCLEOTIDE SEQUENCE</scope>
</reference>
<proteinExistence type="predicted"/>
<organism evidence="1 2">
    <name type="scientific">Angiostrongylus cantonensis</name>
    <name type="common">Rat lungworm</name>
    <dbReference type="NCBI Taxonomy" id="6313"/>
    <lineage>
        <taxon>Eukaryota</taxon>
        <taxon>Metazoa</taxon>
        <taxon>Ecdysozoa</taxon>
        <taxon>Nematoda</taxon>
        <taxon>Chromadorea</taxon>
        <taxon>Rhabditida</taxon>
        <taxon>Rhabditina</taxon>
        <taxon>Rhabditomorpha</taxon>
        <taxon>Strongyloidea</taxon>
        <taxon>Metastrongylidae</taxon>
        <taxon>Angiostrongylus</taxon>
    </lineage>
</organism>
<sequence length="163" mass="18794">MPLRQTEWEKKRAQGQTTLSWTTRPIKGSRASLVAAIMICDLYTEHSLFLHCGEAADFSGGDLFRLFELLFYALHRLKWLSLNPNNPTSISVQFPVADLARRRAASYATFVKDRSDKSLVKNLCRRKKSISQMSLTMTELNVANCEAEHIWQPSERKLMRCLW</sequence>
<keyword evidence="1" id="KW-1185">Reference proteome</keyword>
<accession>A0A0K0CSQ1</accession>
<name>A0A0K0CSQ1_ANGCA</name>